<dbReference type="InterPro" id="IPR043129">
    <property type="entry name" value="ATPase_NBD"/>
</dbReference>
<dbReference type="Pfam" id="PF11104">
    <property type="entry name" value="PilM_2"/>
    <property type="match status" value="1"/>
</dbReference>
<evidence type="ECO:0000313" key="2">
    <source>
        <dbReference type="Proteomes" id="UP001589536"/>
    </source>
</evidence>
<dbReference type="Proteomes" id="UP001589536">
    <property type="component" value="Unassembled WGS sequence"/>
</dbReference>
<dbReference type="InterPro" id="IPR050696">
    <property type="entry name" value="FtsA/MreB"/>
</dbReference>
<accession>A0ABV5UXR6</accession>
<dbReference type="Gene3D" id="3.30.1490.300">
    <property type="match status" value="1"/>
</dbReference>
<evidence type="ECO:0000313" key="1">
    <source>
        <dbReference type="EMBL" id="MFB9716972.1"/>
    </source>
</evidence>
<dbReference type="RefSeq" id="WP_345045019.1">
    <property type="nucleotide sequence ID" value="NZ_BAABED010000001.1"/>
</dbReference>
<dbReference type="PANTHER" id="PTHR32432:SF3">
    <property type="entry name" value="ETHANOLAMINE UTILIZATION PROTEIN EUTJ"/>
    <property type="match status" value="1"/>
</dbReference>
<dbReference type="SUPFAM" id="SSF53067">
    <property type="entry name" value="Actin-like ATPase domain"/>
    <property type="match status" value="1"/>
</dbReference>
<dbReference type="InterPro" id="IPR005883">
    <property type="entry name" value="PilM"/>
</dbReference>
<dbReference type="EMBL" id="JBHMBH010000072">
    <property type="protein sequence ID" value="MFB9716972.1"/>
    <property type="molecule type" value="Genomic_DNA"/>
</dbReference>
<organism evidence="1 2">
    <name type="scientific">Arthrobacter methylotrophus</name>
    <dbReference type="NCBI Taxonomy" id="121291"/>
    <lineage>
        <taxon>Bacteria</taxon>
        <taxon>Bacillati</taxon>
        <taxon>Actinomycetota</taxon>
        <taxon>Actinomycetes</taxon>
        <taxon>Micrococcales</taxon>
        <taxon>Micrococcaceae</taxon>
        <taxon>Arthrobacter</taxon>
    </lineage>
</organism>
<protein>
    <submittedName>
        <fullName evidence="1">Pilus assembly protein PilM</fullName>
    </submittedName>
</protein>
<name>A0ABV5UXR6_9MICC</name>
<sequence>MADKVIGIDFGSTGLKIAEVSIEKNAVTVVKQAYMPLDPGIIRSGGISAENVDLVASELKAFLAGNKFTSRDAVMGINSAADVYVNRAITPWHEPKNYQTAVGFDIIADESLLLGAPAEVIIDAVVFEEFKDEDGKRKVDALLIGVGHKLVDAQLEVLQKAGLNAAGADLTGLGSLKASWIANRTPGLLDVIVDIGQDVTSVLIHEGGKPYALTLHRGVGGGDLDKLIATNLQDDARDRVIKEKVSFNRDYRVQQAMDQYAFKLTTTIQGAFASYANTFPEGRRPPQPAGLTLIGGGSLVHNLPATLQDATGWRTMTGRYAIDIAGDPERHHLGPILSTDYMAAVGLAMGATA</sequence>
<proteinExistence type="predicted"/>
<dbReference type="PANTHER" id="PTHR32432">
    <property type="entry name" value="CELL DIVISION PROTEIN FTSA-RELATED"/>
    <property type="match status" value="1"/>
</dbReference>
<gene>
    <name evidence="1" type="primary">pilM</name>
    <name evidence="1" type="ORF">ACFFPI_23020</name>
</gene>
<dbReference type="Gene3D" id="3.30.420.40">
    <property type="match status" value="2"/>
</dbReference>
<keyword evidence="2" id="KW-1185">Reference proteome</keyword>
<comment type="caution">
    <text evidence="1">The sequence shown here is derived from an EMBL/GenBank/DDBJ whole genome shotgun (WGS) entry which is preliminary data.</text>
</comment>
<reference evidence="1 2" key="1">
    <citation type="submission" date="2024-09" db="EMBL/GenBank/DDBJ databases">
        <authorList>
            <person name="Sun Q."/>
            <person name="Mori K."/>
        </authorList>
    </citation>
    <scope>NUCLEOTIDE SEQUENCE [LARGE SCALE GENOMIC DNA]</scope>
    <source>
        <strain evidence="1 2">JCM 13519</strain>
    </source>
</reference>